<evidence type="ECO:0000313" key="2">
    <source>
        <dbReference type="EnsemblPlants" id="TuG1812G0200003896.01.T03.cds349705"/>
    </source>
</evidence>
<dbReference type="Proteomes" id="UP000015106">
    <property type="component" value="Chromosome 2"/>
</dbReference>
<dbReference type="Gramene" id="TuG1812G0200003896.01.T03">
    <property type="protein sequence ID" value="TuG1812G0200003896.01.T03.cds349705"/>
    <property type="gene ID" value="TuG1812G0200003896.01"/>
</dbReference>
<reference evidence="1" key="2">
    <citation type="submission" date="2018-03" db="EMBL/GenBank/DDBJ databases">
        <title>The Triticum urartu genome reveals the dynamic nature of wheat genome evolution.</title>
        <authorList>
            <person name="Ling H."/>
            <person name="Ma B."/>
            <person name="Shi X."/>
            <person name="Liu H."/>
            <person name="Dong L."/>
            <person name="Sun H."/>
            <person name="Cao Y."/>
            <person name="Gao Q."/>
            <person name="Zheng S."/>
            <person name="Li Y."/>
            <person name="Yu Y."/>
            <person name="Du H."/>
            <person name="Qi M."/>
            <person name="Li Y."/>
            <person name="Yu H."/>
            <person name="Cui Y."/>
            <person name="Wang N."/>
            <person name="Chen C."/>
            <person name="Wu H."/>
            <person name="Zhao Y."/>
            <person name="Zhang J."/>
            <person name="Li Y."/>
            <person name="Zhou W."/>
            <person name="Zhang B."/>
            <person name="Hu W."/>
            <person name="Eijk M."/>
            <person name="Tang J."/>
            <person name="Witsenboer H."/>
            <person name="Zhao S."/>
            <person name="Li Z."/>
            <person name="Zhang A."/>
            <person name="Wang D."/>
            <person name="Liang C."/>
        </authorList>
    </citation>
    <scope>NUCLEOTIDE SEQUENCE [LARGE SCALE GENOMIC DNA]</scope>
    <source>
        <strain evidence="1">cv. G1812</strain>
    </source>
</reference>
<reference evidence="1" key="3">
    <citation type="submission" date="2022-06" db="UniProtKB">
        <authorList>
            <consortium name="EnsemblPlants"/>
        </authorList>
    </citation>
    <scope>IDENTIFICATION</scope>
</reference>
<protein>
    <submittedName>
        <fullName evidence="1">Uncharacterized protein</fullName>
    </submittedName>
</protein>
<sequence>MPVARAFSRLRTCCLTEPGHVQRRLAAVGIRPPRAPSVRSVGTGTNLAATVGFSRSKCYYWDPATTSSPGLDPSVLEPTLHPVLLSLEASKRLTQQRHEGASSALRCHWGRQPRAPPPPSPPLPGFICSSAPSWRLASVPLSSTPVTSHTDINRDCTLLPSDAWRLASSPTPYCTAARSALLKILSLHLLALYTYSMAC</sequence>
<evidence type="ECO:0000313" key="1">
    <source>
        <dbReference type="EnsemblPlants" id="TuG1812G0200003891.01.T01.cds392853"/>
    </source>
</evidence>
<dbReference type="AlphaFoldDB" id="A0A8R7PGE2"/>
<reference evidence="3" key="1">
    <citation type="journal article" date="2013" name="Nature">
        <title>Draft genome of the wheat A-genome progenitor Triticum urartu.</title>
        <authorList>
            <person name="Ling H.Q."/>
            <person name="Zhao S."/>
            <person name="Liu D."/>
            <person name="Wang J."/>
            <person name="Sun H."/>
            <person name="Zhang C."/>
            <person name="Fan H."/>
            <person name="Li D."/>
            <person name="Dong L."/>
            <person name="Tao Y."/>
            <person name="Gao C."/>
            <person name="Wu H."/>
            <person name="Li Y."/>
            <person name="Cui Y."/>
            <person name="Guo X."/>
            <person name="Zheng S."/>
            <person name="Wang B."/>
            <person name="Yu K."/>
            <person name="Liang Q."/>
            <person name="Yang W."/>
            <person name="Lou X."/>
            <person name="Chen J."/>
            <person name="Feng M."/>
            <person name="Jian J."/>
            <person name="Zhang X."/>
            <person name="Luo G."/>
            <person name="Jiang Y."/>
            <person name="Liu J."/>
            <person name="Wang Z."/>
            <person name="Sha Y."/>
            <person name="Zhang B."/>
            <person name="Wu H."/>
            <person name="Tang D."/>
            <person name="Shen Q."/>
            <person name="Xue P."/>
            <person name="Zou S."/>
            <person name="Wang X."/>
            <person name="Liu X."/>
            <person name="Wang F."/>
            <person name="Yang Y."/>
            <person name="An X."/>
            <person name="Dong Z."/>
            <person name="Zhang K."/>
            <person name="Zhang X."/>
            <person name="Luo M.C."/>
            <person name="Dvorak J."/>
            <person name="Tong Y."/>
            <person name="Wang J."/>
            <person name="Yang H."/>
            <person name="Li Z."/>
            <person name="Wang D."/>
            <person name="Zhang A."/>
            <person name="Wang J."/>
        </authorList>
    </citation>
    <scope>NUCLEOTIDE SEQUENCE</scope>
    <source>
        <strain evidence="3">cv. G1812</strain>
    </source>
</reference>
<gene>
    <name evidence="2" type="primary">LOC125538754</name>
</gene>
<keyword evidence="3" id="KW-1185">Reference proteome</keyword>
<dbReference type="EnsemblPlants" id="TuG1812G0200003896.01.T03">
    <property type="protein sequence ID" value="TuG1812G0200003896.01.T03.cds349705"/>
    <property type="gene ID" value="TuG1812G0200003896.01"/>
</dbReference>
<accession>A0A8R7PGE2</accession>
<dbReference type="Gramene" id="TuG1812G0200003891.01.T01">
    <property type="protein sequence ID" value="TuG1812G0200003891.01.T01.cds392853"/>
    <property type="gene ID" value="TuG1812G0200003891.01"/>
</dbReference>
<evidence type="ECO:0000313" key="3">
    <source>
        <dbReference type="Proteomes" id="UP000015106"/>
    </source>
</evidence>
<dbReference type="EnsemblPlants" id="TuG1812G0200003891.01.T01">
    <property type="protein sequence ID" value="TuG1812G0200003891.01.T01.cds392853"/>
    <property type="gene ID" value="TuG1812G0200003891.01"/>
</dbReference>
<name>A0A8R7PGE2_TRIUA</name>
<proteinExistence type="predicted"/>
<organism evidence="1 3">
    <name type="scientific">Triticum urartu</name>
    <name type="common">Red wild einkorn</name>
    <name type="synonym">Crithodium urartu</name>
    <dbReference type="NCBI Taxonomy" id="4572"/>
    <lineage>
        <taxon>Eukaryota</taxon>
        <taxon>Viridiplantae</taxon>
        <taxon>Streptophyta</taxon>
        <taxon>Embryophyta</taxon>
        <taxon>Tracheophyta</taxon>
        <taxon>Spermatophyta</taxon>
        <taxon>Magnoliopsida</taxon>
        <taxon>Liliopsida</taxon>
        <taxon>Poales</taxon>
        <taxon>Poaceae</taxon>
        <taxon>BOP clade</taxon>
        <taxon>Pooideae</taxon>
        <taxon>Triticodae</taxon>
        <taxon>Triticeae</taxon>
        <taxon>Triticinae</taxon>
        <taxon>Triticum</taxon>
    </lineage>
</organism>